<evidence type="ECO:0000256" key="1">
    <source>
        <dbReference type="ARBA" id="ARBA00022679"/>
    </source>
</evidence>
<dbReference type="InterPro" id="IPR036873">
    <property type="entry name" value="Rhodanese-like_dom_sf"/>
</dbReference>
<dbReference type="AlphaFoldDB" id="D7W9R8"/>
<gene>
    <name evidence="4" type="ORF">HMPREF0291_10793</name>
</gene>
<evidence type="ECO:0000313" key="4">
    <source>
        <dbReference type="EMBL" id="EFK55535.1"/>
    </source>
</evidence>
<protein>
    <submittedName>
        <fullName evidence="4">Rhodanese-like protein</fullName>
    </submittedName>
</protein>
<dbReference type="Proteomes" id="UP000004208">
    <property type="component" value="Unassembled WGS sequence"/>
</dbReference>
<dbReference type="Pfam" id="PF00581">
    <property type="entry name" value="Rhodanese"/>
    <property type="match status" value="2"/>
</dbReference>
<accession>D7W9R8</accession>
<evidence type="ECO:0000313" key="5">
    <source>
        <dbReference type="Proteomes" id="UP000004208"/>
    </source>
</evidence>
<organism evidence="4 5">
    <name type="scientific">Corynebacterium genitalium ATCC 33030</name>
    <dbReference type="NCBI Taxonomy" id="585529"/>
    <lineage>
        <taxon>Bacteria</taxon>
        <taxon>Bacillati</taxon>
        <taxon>Actinomycetota</taxon>
        <taxon>Actinomycetes</taxon>
        <taxon>Mycobacteriales</taxon>
        <taxon>Corynebacteriaceae</taxon>
        <taxon>Corynebacterium</taxon>
    </lineage>
</organism>
<dbReference type="RefSeq" id="WP_005288304.1">
    <property type="nucleotide sequence ID" value="NZ_CM000961.1"/>
</dbReference>
<keyword evidence="1" id="KW-0808">Transferase</keyword>
<dbReference type="HOGENOM" id="CLU_031618_0_1_11"/>
<feature type="domain" description="Rhodanese" evidence="3">
    <location>
        <begin position="16"/>
        <end position="134"/>
    </location>
</feature>
<dbReference type="InterPro" id="IPR045078">
    <property type="entry name" value="TST/MPST-like"/>
</dbReference>
<dbReference type="SMART" id="SM00450">
    <property type="entry name" value="RHOD"/>
    <property type="match status" value="2"/>
</dbReference>
<sequence>MSVYVSSEDLREQIRTGEKLTILAALWDAREGHAWSKFQSEHIPTALFCEPSLQLVGMPGSQVGRNPLPTLDRLIESFRGWGIEPGRPVVIYDTGQGIFAARAWWTLRWAGVEDVRILDGGFAAWHARGYETVAGPGPVAVHTEQEVKPGSLPTADIEDVRRYKSTLIDAREPSRFRGQRERLDLKSGHIPGARNLPVESLFDDSGKILDNSHILEQFAKLGITHDTDPASAIAYSGSGNHSAKLLAAMAHVGLPVLTHCIGGWSQWSADASNPVEREV</sequence>
<dbReference type="InterPro" id="IPR001763">
    <property type="entry name" value="Rhodanese-like_dom"/>
</dbReference>
<dbReference type="PANTHER" id="PTHR11364">
    <property type="entry name" value="THIOSULFATE SULFERTANSFERASE"/>
    <property type="match status" value="1"/>
</dbReference>
<keyword evidence="5" id="KW-1185">Reference proteome</keyword>
<dbReference type="SUPFAM" id="SSF52821">
    <property type="entry name" value="Rhodanese/Cell cycle control phosphatase"/>
    <property type="match status" value="2"/>
</dbReference>
<dbReference type="EMBL" id="ACLJ02000001">
    <property type="protein sequence ID" value="EFK55535.1"/>
    <property type="molecule type" value="Genomic_DNA"/>
</dbReference>
<evidence type="ECO:0000259" key="3">
    <source>
        <dbReference type="PROSITE" id="PS50206"/>
    </source>
</evidence>
<dbReference type="PROSITE" id="PS50206">
    <property type="entry name" value="RHODANESE_3"/>
    <property type="match status" value="2"/>
</dbReference>
<dbReference type="CDD" id="cd01448">
    <property type="entry name" value="TST_Repeat_1"/>
    <property type="match status" value="1"/>
</dbReference>
<dbReference type="OrthoDB" id="9770030at2"/>
<dbReference type="PANTHER" id="PTHR11364:SF27">
    <property type="entry name" value="SULFURTRANSFERASE"/>
    <property type="match status" value="1"/>
</dbReference>
<reference evidence="4" key="1">
    <citation type="submission" date="2010-06" db="EMBL/GenBank/DDBJ databases">
        <authorList>
            <person name="Muzny D."/>
            <person name="Qin X."/>
            <person name="Buhay C."/>
            <person name="Dugan-Rocha S."/>
            <person name="Ding Y."/>
            <person name="Chen G."/>
            <person name="Hawes A."/>
            <person name="Holder M."/>
            <person name="Jhangiani S."/>
            <person name="Johnson A."/>
            <person name="Khan Z."/>
            <person name="Li Z."/>
            <person name="Liu W."/>
            <person name="Liu X."/>
            <person name="Perez L."/>
            <person name="Shen H."/>
            <person name="Wang Q."/>
            <person name="Watt J."/>
            <person name="Xi L."/>
            <person name="Xin Y."/>
            <person name="Zhou J."/>
            <person name="Deng J."/>
            <person name="Jiang H."/>
            <person name="Liu Y."/>
            <person name="Qu J."/>
            <person name="Song X.-Z."/>
            <person name="Zhang L."/>
            <person name="Villasana D."/>
            <person name="Johnson A."/>
            <person name="Liu J."/>
            <person name="Liyanage D."/>
            <person name="Lorensuhewa L."/>
            <person name="Robinson T."/>
            <person name="Song A."/>
            <person name="Song B.-B."/>
            <person name="Dinh H."/>
            <person name="Thornton R."/>
            <person name="Coyle M."/>
            <person name="Francisco L."/>
            <person name="Jackson L."/>
            <person name="Javaid M."/>
            <person name="Korchina V."/>
            <person name="Kovar C."/>
            <person name="Mata R."/>
            <person name="Mathew T."/>
            <person name="Ngo R."/>
            <person name="Nguyen L."/>
            <person name="Nguyen N."/>
            <person name="Okwuonu G."/>
            <person name="Ongeri F."/>
            <person name="Pham C."/>
            <person name="Simmons D."/>
            <person name="Wilczek-Boney K."/>
            <person name="Hale W."/>
            <person name="Jakkamsetti A."/>
            <person name="Pham P."/>
            <person name="Ruth R."/>
            <person name="San Lucas F."/>
            <person name="Warren J."/>
            <person name="Zhang J."/>
            <person name="Zhao Z."/>
            <person name="Zhou C."/>
            <person name="Zhu D."/>
            <person name="Lee S."/>
            <person name="Bess C."/>
            <person name="Blankenburg K."/>
            <person name="Forbes L."/>
            <person name="Fu Q."/>
            <person name="Gubbala S."/>
            <person name="Hirani K."/>
            <person name="Jayaseelan J.C."/>
            <person name="Lara F."/>
            <person name="Munidasa M."/>
            <person name="Palculict T."/>
            <person name="Patil S."/>
            <person name="Pu L.-L."/>
            <person name="Saada N."/>
            <person name="Tang L."/>
            <person name="Weissenberger G."/>
            <person name="Zhu Y."/>
            <person name="Hemphill L."/>
            <person name="Shang Y."/>
            <person name="Youmans B."/>
            <person name="Ayvaz T."/>
            <person name="Ross M."/>
            <person name="Santibanez J."/>
            <person name="Aqrawi P."/>
            <person name="Gross S."/>
            <person name="Joshi V."/>
            <person name="Fowler G."/>
            <person name="Nazareth L."/>
            <person name="Reid J."/>
            <person name="Worley K."/>
            <person name="Petrosino J."/>
            <person name="Highlander S."/>
            <person name="Gibbs R."/>
        </authorList>
    </citation>
    <scope>NUCLEOTIDE SEQUENCE [LARGE SCALE GENOMIC DNA]</scope>
    <source>
        <strain evidence="4">ATCC 33030</strain>
    </source>
</reference>
<comment type="caution">
    <text evidence="4">The sequence shown here is derived from an EMBL/GenBank/DDBJ whole genome shotgun (WGS) entry which is preliminary data.</text>
</comment>
<evidence type="ECO:0000256" key="2">
    <source>
        <dbReference type="ARBA" id="ARBA00022737"/>
    </source>
</evidence>
<dbReference type="GO" id="GO:0004792">
    <property type="term" value="F:thiosulfate-cyanide sulfurtransferase activity"/>
    <property type="evidence" value="ECO:0007669"/>
    <property type="project" value="TreeGrafter"/>
</dbReference>
<proteinExistence type="predicted"/>
<feature type="domain" description="Rhodanese" evidence="3">
    <location>
        <begin position="166"/>
        <end position="276"/>
    </location>
</feature>
<name>D7W9R8_9CORY</name>
<keyword evidence="2" id="KW-0677">Repeat</keyword>
<dbReference type="eggNOG" id="COG2897">
    <property type="taxonomic scope" value="Bacteria"/>
</dbReference>
<dbReference type="STRING" id="585529.HMPREF0291_10793"/>
<dbReference type="Gene3D" id="3.40.250.10">
    <property type="entry name" value="Rhodanese-like domain"/>
    <property type="match status" value="2"/>
</dbReference>